<evidence type="ECO:0000256" key="2">
    <source>
        <dbReference type="ARBA" id="ARBA00022485"/>
    </source>
</evidence>
<dbReference type="InterPro" id="IPR002684">
    <property type="entry name" value="Biotin_synth/BioAB"/>
</dbReference>
<feature type="binding site" evidence="4">
    <location>
        <position position="204"/>
    </location>
    <ligand>
        <name>[2Fe-2S] cluster</name>
        <dbReference type="ChEBI" id="CHEBI:190135"/>
    </ligand>
</feature>
<keyword evidence="3" id="KW-0808">Transferase</keyword>
<dbReference type="SUPFAM" id="SSF102114">
    <property type="entry name" value="Radical SAM enzymes"/>
    <property type="match status" value="1"/>
</dbReference>
<dbReference type="GO" id="GO:0051539">
    <property type="term" value="F:4 iron, 4 sulfur cluster binding"/>
    <property type="evidence" value="ECO:0007669"/>
    <property type="project" value="UniProtKB-KW"/>
</dbReference>
<accession>A0AA41R4M9</accession>
<dbReference type="InterPro" id="IPR024177">
    <property type="entry name" value="Biotin_synthase"/>
</dbReference>
<comment type="pathway">
    <text evidence="1">Cofactor biosynthesis; biotin biosynthesis; biotin from 7,8-diaminononanoate: step 2/2.</text>
</comment>
<evidence type="ECO:0000313" key="7">
    <source>
        <dbReference type="Proteomes" id="UP001165427"/>
    </source>
</evidence>
<name>A0AA41R4M9_9BACT</name>
<dbReference type="PANTHER" id="PTHR22976">
    <property type="entry name" value="BIOTIN SYNTHASE"/>
    <property type="match status" value="1"/>
</dbReference>
<dbReference type="GO" id="GO:0009102">
    <property type="term" value="P:biotin biosynthetic process"/>
    <property type="evidence" value="ECO:0007669"/>
    <property type="project" value="InterPro"/>
</dbReference>
<proteinExistence type="predicted"/>
<feature type="domain" description="Biotin and thiamin synthesis-associated" evidence="5">
    <location>
        <begin position="240"/>
        <end position="323"/>
    </location>
</feature>
<organism evidence="6 7">
    <name type="scientific">Desulfatitalea alkaliphila</name>
    <dbReference type="NCBI Taxonomy" id="2929485"/>
    <lineage>
        <taxon>Bacteria</taxon>
        <taxon>Pseudomonadati</taxon>
        <taxon>Thermodesulfobacteriota</taxon>
        <taxon>Desulfobacteria</taxon>
        <taxon>Desulfobacterales</taxon>
        <taxon>Desulfosarcinaceae</taxon>
        <taxon>Desulfatitalea</taxon>
    </lineage>
</organism>
<dbReference type="AlphaFoldDB" id="A0AA41R4M9"/>
<dbReference type="PIRSF" id="PIRSF001619">
    <property type="entry name" value="Biotin_synth"/>
    <property type="match status" value="1"/>
</dbReference>
<sequence length="345" mass="36690">MFNATMLSIAQKINTYEDWRISREQSLALMPDDVEEAMDLLGFANKIRQRYRLRRVNKCESVAVARDMSLEGCGAGCTSLQGKVGGSADLRCADELIQAGAAVAASGGTHFAMVVSGGLSSAAGVETICRAARALRRRTKLVLCVSAERLGEDTARRLKAAGIDRYHLQRHAATQCDSANGAVRGNGDGLVDLEVARAAGLELCCAGLLGAGDTWAQRVDLALALRALDPAAITIRFGAPSDGAQLGQQAAISPMAALACIGLFRFVYPQGDIVVADGWERILGDFRSWVFFAGANGWWVAPERMTSAEQMVLDAALIAELGLINGRTAAARMDESALPRRHLAP</sequence>
<dbReference type="Proteomes" id="UP001165427">
    <property type="component" value="Unassembled WGS sequence"/>
</dbReference>
<evidence type="ECO:0000256" key="4">
    <source>
        <dbReference type="PIRSR" id="PIRSR001619-1"/>
    </source>
</evidence>
<dbReference type="EMBL" id="JALJRB010000008">
    <property type="protein sequence ID" value="MCJ8500840.1"/>
    <property type="molecule type" value="Genomic_DNA"/>
</dbReference>
<dbReference type="InterPro" id="IPR058240">
    <property type="entry name" value="rSAM_sf"/>
</dbReference>
<feature type="binding site" evidence="4">
    <location>
        <position position="144"/>
    </location>
    <ligand>
        <name>[2Fe-2S] cluster</name>
        <dbReference type="ChEBI" id="CHEBI:190135"/>
    </ligand>
</feature>
<evidence type="ECO:0000256" key="3">
    <source>
        <dbReference type="ARBA" id="ARBA00022679"/>
    </source>
</evidence>
<protein>
    <recommendedName>
        <fullName evidence="5">Biotin and thiamin synthesis-associated domain-containing protein</fullName>
    </recommendedName>
</protein>
<dbReference type="RefSeq" id="WP_246906430.1">
    <property type="nucleotide sequence ID" value="NZ_JALJRB010000008.1"/>
</dbReference>
<dbReference type="InterPro" id="IPR013785">
    <property type="entry name" value="Aldolase_TIM"/>
</dbReference>
<keyword evidence="4" id="KW-0408">Iron</keyword>
<keyword evidence="2 4" id="KW-0004">4Fe-4S</keyword>
<keyword evidence="7" id="KW-1185">Reference proteome</keyword>
<reference evidence="6" key="1">
    <citation type="submission" date="2022-04" db="EMBL/GenBank/DDBJ databases">
        <title>Desulfatitalea alkaliphila sp. nov., a novel anaerobic sulfate-reducing bacterium isolated from terrestrial mud volcano, Taman Peninsula, Russia.</title>
        <authorList>
            <person name="Khomyakova M.A."/>
            <person name="Merkel A.Y."/>
            <person name="Slobodkin A.I."/>
        </authorList>
    </citation>
    <scope>NUCLEOTIDE SEQUENCE</scope>
    <source>
        <strain evidence="6">M08but</strain>
    </source>
</reference>
<evidence type="ECO:0000313" key="6">
    <source>
        <dbReference type="EMBL" id="MCJ8500840.1"/>
    </source>
</evidence>
<keyword evidence="4" id="KW-0479">Metal-binding</keyword>
<comment type="caution">
    <text evidence="6">The sequence shown here is derived from an EMBL/GenBank/DDBJ whole genome shotgun (WGS) entry which is preliminary data.</text>
</comment>
<dbReference type="Pfam" id="PF06968">
    <property type="entry name" value="BATS"/>
    <property type="match status" value="1"/>
</dbReference>
<keyword evidence="4" id="KW-0001">2Fe-2S</keyword>
<evidence type="ECO:0000256" key="1">
    <source>
        <dbReference type="ARBA" id="ARBA00004942"/>
    </source>
</evidence>
<evidence type="ECO:0000259" key="5">
    <source>
        <dbReference type="Pfam" id="PF06968"/>
    </source>
</evidence>
<dbReference type="Gene3D" id="3.20.20.70">
    <property type="entry name" value="Aldolase class I"/>
    <property type="match status" value="1"/>
</dbReference>
<keyword evidence="4" id="KW-0949">S-adenosyl-L-methionine</keyword>
<dbReference type="GO" id="GO:0004076">
    <property type="term" value="F:biotin synthase activity"/>
    <property type="evidence" value="ECO:0007669"/>
    <property type="project" value="InterPro"/>
</dbReference>
<dbReference type="GO" id="GO:0051537">
    <property type="term" value="F:2 iron, 2 sulfur cluster binding"/>
    <property type="evidence" value="ECO:0007669"/>
    <property type="project" value="UniProtKB-KW"/>
</dbReference>
<dbReference type="GO" id="GO:0046872">
    <property type="term" value="F:metal ion binding"/>
    <property type="evidence" value="ECO:0007669"/>
    <property type="project" value="UniProtKB-KW"/>
</dbReference>
<dbReference type="PANTHER" id="PTHR22976:SF2">
    <property type="entry name" value="BIOTIN SYNTHASE, MITOCHONDRIAL"/>
    <property type="match status" value="1"/>
</dbReference>
<comment type="cofactor">
    <cofactor evidence="4">
        <name>[2Fe-2S] cluster</name>
        <dbReference type="ChEBI" id="CHEBI:190135"/>
    </cofactor>
    <text evidence="4">Binds 1 [2Fe-2S] cluster. The cluster is coordinated with 3 cysteines and 1 arginine.</text>
</comment>
<feature type="binding site" evidence="4">
    <location>
        <position position="73"/>
    </location>
    <ligand>
        <name>[4Fe-4S] cluster</name>
        <dbReference type="ChEBI" id="CHEBI:49883"/>
        <note>4Fe-4S-S-AdoMet</note>
    </ligand>
</feature>
<dbReference type="InterPro" id="IPR010722">
    <property type="entry name" value="BATS_dom"/>
</dbReference>
<comment type="cofactor">
    <cofactor evidence="4">
        <name>[4Fe-4S] cluster</name>
        <dbReference type="ChEBI" id="CHEBI:49883"/>
    </cofactor>
    <text evidence="4">Binds 1 [4Fe-4S] cluster. The cluster is coordinated with 3 cysteines and an exchangeable S-adenosyl-L-methionine.</text>
</comment>
<keyword evidence="4" id="KW-0411">Iron-sulfur</keyword>
<gene>
    <name evidence="6" type="ORF">MRX98_09680</name>
</gene>